<dbReference type="AlphaFoldDB" id="A0A319FMP6"/>
<feature type="transmembrane region" description="Helical" evidence="1">
    <location>
        <begin position="47"/>
        <end position="68"/>
    </location>
</feature>
<keyword evidence="1" id="KW-0472">Membrane</keyword>
<proteinExistence type="predicted"/>
<evidence type="ECO:0000313" key="2">
    <source>
        <dbReference type="EMBL" id="PYI10863.1"/>
    </source>
</evidence>
<organism evidence="2 3">
    <name type="scientific">Aspergillus sclerotiicarbonarius (strain CBS 121057 / IBT 28362)</name>
    <dbReference type="NCBI Taxonomy" id="1448318"/>
    <lineage>
        <taxon>Eukaryota</taxon>
        <taxon>Fungi</taxon>
        <taxon>Dikarya</taxon>
        <taxon>Ascomycota</taxon>
        <taxon>Pezizomycotina</taxon>
        <taxon>Eurotiomycetes</taxon>
        <taxon>Eurotiomycetidae</taxon>
        <taxon>Eurotiales</taxon>
        <taxon>Aspergillaceae</taxon>
        <taxon>Aspergillus</taxon>
        <taxon>Aspergillus subgen. Circumdati</taxon>
    </lineage>
</organism>
<dbReference type="VEuPathDB" id="FungiDB:BO78DRAFT_184015"/>
<accession>A0A319FMP6</accession>
<evidence type="ECO:0000313" key="3">
    <source>
        <dbReference type="Proteomes" id="UP000248423"/>
    </source>
</evidence>
<sequence length="77" mass="8457">MIPIRIFLSGCMMELPGRSGFGSIFFSALHNAYYLSNMINEAMGRGLIFLVFPFLSSLGHMGAGLPFLGHVMCMCAY</sequence>
<evidence type="ECO:0000256" key="1">
    <source>
        <dbReference type="SAM" id="Phobius"/>
    </source>
</evidence>
<feature type="transmembrane region" description="Helical" evidence="1">
    <location>
        <begin position="15"/>
        <end position="35"/>
    </location>
</feature>
<keyword evidence="1" id="KW-1133">Transmembrane helix</keyword>
<keyword evidence="1" id="KW-0812">Transmembrane</keyword>
<keyword evidence="3" id="KW-1185">Reference proteome</keyword>
<reference evidence="2 3" key="1">
    <citation type="submission" date="2018-02" db="EMBL/GenBank/DDBJ databases">
        <title>The genomes of Aspergillus section Nigri reveals drivers in fungal speciation.</title>
        <authorList>
            <consortium name="DOE Joint Genome Institute"/>
            <person name="Vesth T.C."/>
            <person name="Nybo J."/>
            <person name="Theobald S."/>
            <person name="Brandl J."/>
            <person name="Frisvad J.C."/>
            <person name="Nielsen K.F."/>
            <person name="Lyhne E.K."/>
            <person name="Kogle M.E."/>
            <person name="Kuo A."/>
            <person name="Riley R."/>
            <person name="Clum A."/>
            <person name="Nolan M."/>
            <person name="Lipzen A."/>
            <person name="Salamov A."/>
            <person name="Henrissat B."/>
            <person name="Wiebenga A."/>
            <person name="De vries R.P."/>
            <person name="Grigoriev I.V."/>
            <person name="Mortensen U.H."/>
            <person name="Andersen M.R."/>
            <person name="Baker S.E."/>
        </authorList>
    </citation>
    <scope>NUCLEOTIDE SEQUENCE [LARGE SCALE GENOMIC DNA]</scope>
    <source>
        <strain evidence="2 3">CBS 121057</strain>
    </source>
</reference>
<name>A0A319FMP6_ASPSB</name>
<gene>
    <name evidence="2" type="ORF">BO78DRAFT_184015</name>
</gene>
<protein>
    <submittedName>
        <fullName evidence="2">Uncharacterized protein</fullName>
    </submittedName>
</protein>
<dbReference type="Proteomes" id="UP000248423">
    <property type="component" value="Unassembled WGS sequence"/>
</dbReference>
<dbReference type="EMBL" id="KZ826320">
    <property type="protein sequence ID" value="PYI10863.1"/>
    <property type="molecule type" value="Genomic_DNA"/>
</dbReference>